<dbReference type="UniPathway" id="UPA00253">
    <property type="reaction ID" value="UER00331"/>
</dbReference>
<sequence>MLPFYVREQIRLAMEEDIGLGDITTEAMVVSEARTVGFIKVKEPGVIAGLFVLDEVYRFLSSEIHIEYLVKDGDEVVPGQVVAKIFGPAEVILMGERVALNYLQFLSGIATKTRRIIERVKDYPVRVVDTRKTVPGLRWLSKYAVRVGGGFNHRFNLSDGILIKDNHIKAAGGIREAVARARRYAPHTLKIEVEVESLAELKEAMEAGADIVMLDNMSPAKVKEAKIITRGKVLLEASGGINEENILEYAKAGVDIISLGALTHSVKALDLSLDLGSLKESGQ</sequence>
<evidence type="ECO:0000256" key="2">
    <source>
        <dbReference type="ARBA" id="ARBA00004893"/>
    </source>
</evidence>
<dbReference type="InterPro" id="IPR002638">
    <property type="entry name" value="Quinolinate_PRibosylTrfase_C"/>
</dbReference>
<evidence type="ECO:0000256" key="5">
    <source>
        <dbReference type="ARBA" id="ARBA00011944"/>
    </source>
</evidence>
<dbReference type="InterPro" id="IPR036068">
    <property type="entry name" value="Nicotinate_pribotase-like_C"/>
</dbReference>
<dbReference type="GO" id="GO:0009435">
    <property type="term" value="P:NAD+ biosynthetic process"/>
    <property type="evidence" value="ECO:0007669"/>
    <property type="project" value="UniProtKB-UniPathway"/>
</dbReference>
<feature type="binding site" evidence="13">
    <location>
        <position position="194"/>
    </location>
    <ligand>
        <name>substrate</name>
    </ligand>
</feature>
<dbReference type="RefSeq" id="WP_200800669.1">
    <property type="nucleotide sequence ID" value="NZ_BDJK01000036.1"/>
</dbReference>
<evidence type="ECO:0000256" key="6">
    <source>
        <dbReference type="ARBA" id="ARBA00022642"/>
    </source>
</evidence>
<feature type="binding site" evidence="13">
    <location>
        <begin position="238"/>
        <end position="240"/>
    </location>
    <ligand>
        <name>substrate</name>
    </ligand>
</feature>
<dbReference type="STRING" id="870242.cpu_17070"/>
<gene>
    <name evidence="16" type="ORF">cpu_17070</name>
</gene>
<evidence type="ECO:0000256" key="12">
    <source>
        <dbReference type="PIRNR" id="PIRNR006250"/>
    </source>
</evidence>
<evidence type="ECO:0000313" key="17">
    <source>
        <dbReference type="Proteomes" id="UP000187485"/>
    </source>
</evidence>
<dbReference type="EC" id="2.4.2.19" evidence="5"/>
<evidence type="ECO:0000256" key="11">
    <source>
        <dbReference type="ARBA" id="ARBA00069173"/>
    </source>
</evidence>
<evidence type="ECO:0000259" key="15">
    <source>
        <dbReference type="Pfam" id="PF02749"/>
    </source>
</evidence>
<dbReference type="Gene3D" id="3.20.20.70">
    <property type="entry name" value="Aldolase class I"/>
    <property type="match status" value="1"/>
</dbReference>
<evidence type="ECO:0000256" key="1">
    <source>
        <dbReference type="ARBA" id="ARBA00003237"/>
    </source>
</evidence>
<dbReference type="GO" id="GO:0034213">
    <property type="term" value="P:quinolinate catabolic process"/>
    <property type="evidence" value="ECO:0007669"/>
    <property type="project" value="TreeGrafter"/>
</dbReference>
<dbReference type="FunFam" id="3.90.1170.20:FF:000001">
    <property type="entry name" value="Nicotinate-nucleotide diphosphorylase (Carboxylating)"/>
    <property type="match status" value="1"/>
</dbReference>
<dbReference type="Pfam" id="PF02749">
    <property type="entry name" value="QRPTase_N"/>
    <property type="match status" value="1"/>
</dbReference>
<organism evidence="16 17">
    <name type="scientific">Carboxydothermus pertinax</name>
    <dbReference type="NCBI Taxonomy" id="870242"/>
    <lineage>
        <taxon>Bacteria</taxon>
        <taxon>Bacillati</taxon>
        <taxon>Bacillota</taxon>
        <taxon>Clostridia</taxon>
        <taxon>Thermoanaerobacterales</taxon>
        <taxon>Thermoanaerobacteraceae</taxon>
        <taxon>Carboxydothermus</taxon>
    </lineage>
</organism>
<dbReference type="Gene3D" id="3.90.1170.20">
    <property type="entry name" value="Quinolinate phosphoribosyl transferase, N-terminal domain"/>
    <property type="match status" value="1"/>
</dbReference>
<dbReference type="InterPro" id="IPR004393">
    <property type="entry name" value="NadC"/>
</dbReference>
<evidence type="ECO:0000256" key="4">
    <source>
        <dbReference type="ARBA" id="ARBA00011218"/>
    </source>
</evidence>
<keyword evidence="6" id="KW-0662">Pyridine nucleotide biosynthesis</keyword>
<feature type="binding site" evidence="13">
    <location>
        <begin position="259"/>
        <end position="261"/>
    </location>
    <ligand>
        <name>substrate</name>
    </ligand>
</feature>
<feature type="binding site" evidence="13">
    <location>
        <position position="215"/>
    </location>
    <ligand>
        <name>substrate</name>
    </ligand>
</feature>
<dbReference type="FunFam" id="3.20.20.70:FF:000030">
    <property type="entry name" value="Nicotinate-nucleotide pyrophosphorylase, carboxylating"/>
    <property type="match status" value="1"/>
</dbReference>
<dbReference type="GO" id="GO:0004514">
    <property type="term" value="F:nicotinate-nucleotide diphosphorylase (carboxylating) activity"/>
    <property type="evidence" value="ECO:0007669"/>
    <property type="project" value="UniProtKB-EC"/>
</dbReference>
<dbReference type="GO" id="GO:0005737">
    <property type="term" value="C:cytoplasm"/>
    <property type="evidence" value="ECO:0007669"/>
    <property type="project" value="TreeGrafter"/>
</dbReference>
<dbReference type="InterPro" id="IPR013785">
    <property type="entry name" value="Aldolase_TIM"/>
</dbReference>
<keyword evidence="8 12" id="KW-0808">Transferase</keyword>
<dbReference type="SUPFAM" id="SSF54675">
    <property type="entry name" value="Nicotinate/Quinolinate PRTase N-terminal domain-like"/>
    <property type="match status" value="1"/>
</dbReference>
<evidence type="ECO:0000256" key="7">
    <source>
        <dbReference type="ARBA" id="ARBA00022676"/>
    </source>
</evidence>
<comment type="caution">
    <text evidence="16">The sequence shown here is derived from an EMBL/GenBank/DDBJ whole genome shotgun (WGS) entry which is preliminary data.</text>
</comment>
<feature type="binding site" evidence="13">
    <location>
        <begin position="130"/>
        <end position="132"/>
    </location>
    <ligand>
        <name>substrate</name>
    </ligand>
</feature>
<keyword evidence="7 12" id="KW-0328">Glycosyltransferase</keyword>
<comment type="pathway">
    <text evidence="2">Cofactor biosynthesis; NAD(+) biosynthesis; nicotinate D-ribonucleotide from quinolinate: step 1/1.</text>
</comment>
<accession>A0A1L8CWC3</accession>
<dbReference type="AlphaFoldDB" id="A0A1L8CWC3"/>
<feature type="binding site" evidence="13">
    <location>
        <position position="164"/>
    </location>
    <ligand>
        <name>substrate</name>
    </ligand>
</feature>
<dbReference type="PANTHER" id="PTHR32179">
    <property type="entry name" value="NICOTINATE-NUCLEOTIDE PYROPHOSPHORYLASE [CARBOXYLATING]"/>
    <property type="match status" value="1"/>
</dbReference>
<dbReference type="PANTHER" id="PTHR32179:SF3">
    <property type="entry name" value="NICOTINATE-NUCLEOTIDE PYROPHOSPHORYLASE [CARBOXYLATING]"/>
    <property type="match status" value="1"/>
</dbReference>
<comment type="function">
    <text evidence="1">Involved in the catabolism of quinolinic acid (QA).</text>
</comment>
<comment type="catalytic activity">
    <reaction evidence="10">
        <text>nicotinate beta-D-ribonucleotide + CO2 + diphosphate = quinolinate + 5-phospho-alpha-D-ribose 1-diphosphate + 2 H(+)</text>
        <dbReference type="Rhea" id="RHEA:12733"/>
        <dbReference type="ChEBI" id="CHEBI:15378"/>
        <dbReference type="ChEBI" id="CHEBI:16526"/>
        <dbReference type="ChEBI" id="CHEBI:29959"/>
        <dbReference type="ChEBI" id="CHEBI:33019"/>
        <dbReference type="ChEBI" id="CHEBI:57502"/>
        <dbReference type="ChEBI" id="CHEBI:58017"/>
        <dbReference type="EC" id="2.4.2.19"/>
    </reaction>
</comment>
<evidence type="ECO:0000256" key="10">
    <source>
        <dbReference type="ARBA" id="ARBA00047445"/>
    </source>
</evidence>
<evidence type="ECO:0000256" key="9">
    <source>
        <dbReference type="ARBA" id="ARBA00033102"/>
    </source>
</evidence>
<dbReference type="InterPro" id="IPR022412">
    <property type="entry name" value="Quinolinate_PRibosylTrfase_N"/>
</dbReference>
<feature type="binding site" evidence="13">
    <location>
        <position position="154"/>
    </location>
    <ligand>
        <name>substrate</name>
    </ligand>
</feature>
<evidence type="ECO:0000313" key="16">
    <source>
        <dbReference type="EMBL" id="GAV23197.1"/>
    </source>
</evidence>
<proteinExistence type="inferred from homology"/>
<comment type="subunit">
    <text evidence="4">Hexamer formed by 3 homodimers.</text>
</comment>
<evidence type="ECO:0000256" key="8">
    <source>
        <dbReference type="ARBA" id="ARBA00022679"/>
    </source>
</evidence>
<dbReference type="SUPFAM" id="SSF51690">
    <property type="entry name" value="Nicotinate/Quinolinate PRTase C-terminal domain-like"/>
    <property type="match status" value="1"/>
</dbReference>
<feature type="binding site" evidence="13">
    <location>
        <position position="97"/>
    </location>
    <ligand>
        <name>substrate</name>
    </ligand>
</feature>
<comment type="similarity">
    <text evidence="3 12">Belongs to the NadC/ModD family.</text>
</comment>
<keyword evidence="17" id="KW-1185">Reference proteome</keyword>
<evidence type="ECO:0000256" key="3">
    <source>
        <dbReference type="ARBA" id="ARBA00009400"/>
    </source>
</evidence>
<feature type="domain" description="Quinolinate phosphoribosyl transferase N-terminal" evidence="15">
    <location>
        <begin position="22"/>
        <end position="107"/>
    </location>
</feature>
<dbReference type="EMBL" id="BDJK01000036">
    <property type="protein sequence ID" value="GAV23197.1"/>
    <property type="molecule type" value="Genomic_DNA"/>
</dbReference>
<dbReference type="NCBIfam" id="TIGR00078">
    <property type="entry name" value="nadC"/>
    <property type="match status" value="1"/>
</dbReference>
<protein>
    <recommendedName>
        <fullName evidence="11">Probable nicotinate-nucleotide pyrophosphorylase [carboxylating]</fullName>
        <ecNumber evidence="5">2.4.2.19</ecNumber>
    </recommendedName>
    <alternativeName>
        <fullName evidence="9">Quinolinate phosphoribosyltransferase [decarboxylating]</fullName>
    </alternativeName>
</protein>
<name>A0A1L8CWC3_9THEO</name>
<dbReference type="PIRSF" id="PIRSF006250">
    <property type="entry name" value="NadC_ModD"/>
    <property type="match status" value="1"/>
</dbReference>
<evidence type="ECO:0000256" key="13">
    <source>
        <dbReference type="PIRSR" id="PIRSR006250-1"/>
    </source>
</evidence>
<reference evidence="17" key="1">
    <citation type="submission" date="2016-12" db="EMBL/GenBank/DDBJ databases">
        <title>Draft Genome Sequences od Carboxydothermus pertinax and islandicus, Hydrogenogenic Carboxydotrophic Bacteria.</title>
        <authorList>
            <person name="Fukuyama Y."/>
            <person name="Ohmae K."/>
            <person name="Yoneda Y."/>
            <person name="Yoshida T."/>
            <person name="Sako Y."/>
        </authorList>
    </citation>
    <scope>NUCLEOTIDE SEQUENCE [LARGE SCALE GENOMIC DNA]</scope>
    <source>
        <strain evidence="17">Ug1</strain>
    </source>
</reference>
<evidence type="ECO:0000259" key="14">
    <source>
        <dbReference type="Pfam" id="PF01729"/>
    </source>
</evidence>
<dbReference type="InterPro" id="IPR027277">
    <property type="entry name" value="NadC/ModD"/>
</dbReference>
<dbReference type="InterPro" id="IPR037128">
    <property type="entry name" value="Quinolinate_PRibosylTase_N_sf"/>
</dbReference>
<dbReference type="Pfam" id="PF01729">
    <property type="entry name" value="QRPTase_C"/>
    <property type="match status" value="1"/>
</dbReference>
<dbReference type="Proteomes" id="UP000187485">
    <property type="component" value="Unassembled WGS sequence"/>
</dbReference>
<feature type="domain" description="Quinolinate phosphoribosyl transferase C-terminal" evidence="14">
    <location>
        <begin position="109"/>
        <end position="274"/>
    </location>
</feature>
<dbReference type="CDD" id="cd01572">
    <property type="entry name" value="QPRTase"/>
    <property type="match status" value="1"/>
</dbReference>